<feature type="transmembrane region" description="Helical" evidence="23">
    <location>
        <begin position="459"/>
        <end position="491"/>
    </location>
</feature>
<dbReference type="Gene3D" id="6.10.340.10">
    <property type="match status" value="1"/>
</dbReference>
<dbReference type="RefSeq" id="WP_284284979.1">
    <property type="nucleotide sequence ID" value="NZ_BSUJ01000001.1"/>
</dbReference>
<keyword evidence="13" id="KW-0067">ATP-binding</keyword>
<dbReference type="SUPFAM" id="SSF55874">
    <property type="entry name" value="ATPase domain of HSP90 chaperone/DNA topoisomerase II/histidine kinase"/>
    <property type="match status" value="1"/>
</dbReference>
<dbReference type="PROSITE" id="PS50109">
    <property type="entry name" value="HIS_KIN"/>
    <property type="match status" value="1"/>
</dbReference>
<gene>
    <name evidence="26" type="ORF">GCM10025862_37970</name>
</gene>
<keyword evidence="15" id="KW-0904">Protein phosphatase</keyword>
<evidence type="ECO:0000256" key="13">
    <source>
        <dbReference type="ARBA" id="ARBA00022840"/>
    </source>
</evidence>
<evidence type="ECO:0000256" key="3">
    <source>
        <dbReference type="ARBA" id="ARBA00001946"/>
    </source>
</evidence>
<dbReference type="PANTHER" id="PTHR44936">
    <property type="entry name" value="SENSOR PROTEIN CREC"/>
    <property type="match status" value="1"/>
</dbReference>
<dbReference type="Gene3D" id="1.10.287.130">
    <property type="match status" value="1"/>
</dbReference>
<feature type="transmembrane region" description="Helical" evidence="23">
    <location>
        <begin position="745"/>
        <end position="767"/>
    </location>
</feature>
<dbReference type="PROSITE" id="PS50885">
    <property type="entry name" value="HAMP"/>
    <property type="match status" value="1"/>
</dbReference>
<feature type="transmembrane region" description="Helical" evidence="23">
    <location>
        <begin position="645"/>
        <end position="664"/>
    </location>
</feature>
<evidence type="ECO:0000256" key="17">
    <source>
        <dbReference type="ARBA" id="ARBA00023012"/>
    </source>
</evidence>
<keyword evidence="19" id="KW-0843">Virulence</keyword>
<dbReference type="SMART" id="SM00387">
    <property type="entry name" value="HATPase_c"/>
    <property type="match status" value="1"/>
</dbReference>
<accession>A0ABQ6HTC9</accession>
<keyword evidence="18" id="KW-0346">Stress response</keyword>
<organism evidence="26 27">
    <name type="scientific">Arsenicicoccus piscis</name>
    <dbReference type="NCBI Taxonomy" id="673954"/>
    <lineage>
        <taxon>Bacteria</taxon>
        <taxon>Bacillati</taxon>
        <taxon>Actinomycetota</taxon>
        <taxon>Actinomycetes</taxon>
        <taxon>Micrococcales</taxon>
        <taxon>Intrasporangiaceae</taxon>
        <taxon>Arsenicicoccus</taxon>
    </lineage>
</organism>
<dbReference type="InterPro" id="IPR036097">
    <property type="entry name" value="HisK_dim/P_sf"/>
</dbReference>
<keyword evidence="12" id="KW-0378">Hydrolase</keyword>
<dbReference type="InterPro" id="IPR005467">
    <property type="entry name" value="His_kinase_dom"/>
</dbReference>
<dbReference type="CDD" id="cd00082">
    <property type="entry name" value="HisKA"/>
    <property type="match status" value="1"/>
</dbReference>
<dbReference type="InterPro" id="IPR003661">
    <property type="entry name" value="HisK_dim/P_dom"/>
</dbReference>
<dbReference type="InterPro" id="IPR050980">
    <property type="entry name" value="2C_sensor_his_kinase"/>
</dbReference>
<evidence type="ECO:0000256" key="6">
    <source>
        <dbReference type="ARBA" id="ARBA00022475"/>
    </source>
</evidence>
<name>A0ABQ6HTC9_9MICO</name>
<dbReference type="EC" id="2.7.13.3" evidence="5"/>
<evidence type="ECO:0000256" key="11">
    <source>
        <dbReference type="ARBA" id="ARBA00022777"/>
    </source>
</evidence>
<feature type="transmembrane region" description="Helical" evidence="23">
    <location>
        <begin position="435"/>
        <end position="453"/>
    </location>
</feature>
<evidence type="ECO:0000256" key="1">
    <source>
        <dbReference type="ARBA" id="ARBA00000085"/>
    </source>
</evidence>
<evidence type="ECO:0000256" key="8">
    <source>
        <dbReference type="ARBA" id="ARBA00022679"/>
    </source>
</evidence>
<evidence type="ECO:0000256" key="5">
    <source>
        <dbReference type="ARBA" id="ARBA00012438"/>
    </source>
</evidence>
<keyword evidence="20" id="KW-0464">Manganese</keyword>
<evidence type="ECO:0000256" key="21">
    <source>
        <dbReference type="ARBA" id="ARBA00040454"/>
    </source>
</evidence>
<evidence type="ECO:0000256" key="15">
    <source>
        <dbReference type="ARBA" id="ARBA00022912"/>
    </source>
</evidence>
<comment type="caution">
    <text evidence="26">The sequence shown here is derived from an EMBL/GenBank/DDBJ whole genome shotgun (WGS) entry which is preliminary data.</text>
</comment>
<evidence type="ECO:0000256" key="22">
    <source>
        <dbReference type="ARBA" id="ARBA00041776"/>
    </source>
</evidence>
<evidence type="ECO:0000259" key="24">
    <source>
        <dbReference type="PROSITE" id="PS50109"/>
    </source>
</evidence>
<feature type="transmembrane region" description="Helical" evidence="23">
    <location>
        <begin position="16"/>
        <end position="35"/>
    </location>
</feature>
<dbReference type="Pfam" id="PF13687">
    <property type="entry name" value="DUF4153"/>
    <property type="match status" value="1"/>
</dbReference>
<comment type="catalytic activity">
    <reaction evidence="1">
        <text>ATP + protein L-histidine = ADP + protein N-phospho-L-histidine.</text>
        <dbReference type="EC" id="2.7.13.3"/>
    </reaction>
</comment>
<dbReference type="InterPro" id="IPR004358">
    <property type="entry name" value="Sig_transdc_His_kin-like_C"/>
</dbReference>
<evidence type="ECO:0000256" key="16">
    <source>
        <dbReference type="ARBA" id="ARBA00022989"/>
    </source>
</evidence>
<evidence type="ECO:0000256" key="4">
    <source>
        <dbReference type="ARBA" id="ARBA00004651"/>
    </source>
</evidence>
<comment type="cofactor">
    <cofactor evidence="3">
        <name>Mg(2+)</name>
        <dbReference type="ChEBI" id="CHEBI:18420"/>
    </cofactor>
</comment>
<feature type="transmembrane region" description="Helical" evidence="23">
    <location>
        <begin position="601"/>
        <end position="625"/>
    </location>
</feature>
<evidence type="ECO:0000259" key="25">
    <source>
        <dbReference type="PROSITE" id="PS50885"/>
    </source>
</evidence>
<dbReference type="InterPro" id="IPR025291">
    <property type="entry name" value="DUF4153"/>
</dbReference>
<dbReference type="Gene3D" id="3.30.565.10">
    <property type="entry name" value="Histidine kinase-like ATPase, C-terminal domain"/>
    <property type="match status" value="1"/>
</dbReference>
<evidence type="ECO:0000256" key="20">
    <source>
        <dbReference type="ARBA" id="ARBA00023211"/>
    </source>
</evidence>
<evidence type="ECO:0000256" key="18">
    <source>
        <dbReference type="ARBA" id="ARBA00023016"/>
    </source>
</evidence>
<evidence type="ECO:0000256" key="14">
    <source>
        <dbReference type="ARBA" id="ARBA00022842"/>
    </source>
</evidence>
<dbReference type="InterPro" id="IPR003594">
    <property type="entry name" value="HATPase_dom"/>
</dbReference>
<dbReference type="SUPFAM" id="SSF158472">
    <property type="entry name" value="HAMP domain-like"/>
    <property type="match status" value="1"/>
</dbReference>
<feature type="transmembrane region" description="Helical" evidence="23">
    <location>
        <begin position="383"/>
        <end position="400"/>
    </location>
</feature>
<comment type="subcellular location">
    <subcellularLocation>
        <location evidence="4">Cell membrane</location>
        <topology evidence="4">Multi-pass membrane protein</topology>
    </subcellularLocation>
</comment>
<keyword evidence="16 23" id="KW-1133">Transmembrane helix</keyword>
<dbReference type="EMBL" id="BSUJ01000001">
    <property type="protein sequence ID" value="GMA21776.1"/>
    <property type="molecule type" value="Genomic_DNA"/>
</dbReference>
<keyword evidence="14" id="KW-0460">Magnesium</keyword>
<dbReference type="Pfam" id="PF02518">
    <property type="entry name" value="HATPase_c"/>
    <property type="match status" value="1"/>
</dbReference>
<evidence type="ECO:0000256" key="19">
    <source>
        <dbReference type="ARBA" id="ARBA00023026"/>
    </source>
</evidence>
<dbReference type="PRINTS" id="PR00344">
    <property type="entry name" value="BCTRLSENSOR"/>
</dbReference>
<evidence type="ECO:0000256" key="23">
    <source>
        <dbReference type="SAM" id="Phobius"/>
    </source>
</evidence>
<dbReference type="SMART" id="SM00388">
    <property type="entry name" value="HisKA"/>
    <property type="match status" value="1"/>
</dbReference>
<feature type="transmembrane region" description="Helical" evidence="23">
    <location>
        <begin position="562"/>
        <end position="580"/>
    </location>
</feature>
<dbReference type="SUPFAM" id="SSF47384">
    <property type="entry name" value="Homodimeric domain of signal transducing histidine kinase"/>
    <property type="match status" value="1"/>
</dbReference>
<proteinExistence type="predicted"/>
<keyword evidence="10" id="KW-0547">Nucleotide-binding</keyword>
<dbReference type="Proteomes" id="UP001157109">
    <property type="component" value="Unassembled WGS sequence"/>
</dbReference>
<feature type="domain" description="HAMP" evidence="25">
    <location>
        <begin position="61"/>
        <end position="113"/>
    </location>
</feature>
<feature type="transmembrane region" description="Helical" evidence="23">
    <location>
        <begin position="41"/>
        <end position="60"/>
    </location>
</feature>
<keyword evidence="7" id="KW-0597">Phosphoprotein</keyword>
<protein>
    <recommendedName>
        <fullName evidence="21">Signal transduction histidine-protein kinase/phosphatase MprB</fullName>
        <ecNumber evidence="5">2.7.13.3</ecNumber>
    </recommendedName>
    <alternativeName>
        <fullName evidence="22">Mycobacterial persistence regulator B</fullName>
    </alternativeName>
</protein>
<keyword evidence="9 23" id="KW-0812">Transmembrane</keyword>
<feature type="transmembrane region" description="Helical" evidence="23">
    <location>
        <begin position="512"/>
        <end position="534"/>
    </location>
</feature>
<dbReference type="SMART" id="SM00304">
    <property type="entry name" value="HAMP"/>
    <property type="match status" value="1"/>
</dbReference>
<evidence type="ECO:0000256" key="9">
    <source>
        <dbReference type="ARBA" id="ARBA00022692"/>
    </source>
</evidence>
<keyword evidence="23" id="KW-0472">Membrane</keyword>
<feature type="transmembrane region" description="Helical" evidence="23">
    <location>
        <begin position="406"/>
        <end position="423"/>
    </location>
</feature>
<keyword evidence="27" id="KW-1185">Reference proteome</keyword>
<feature type="transmembrane region" description="Helical" evidence="23">
    <location>
        <begin position="676"/>
        <end position="694"/>
    </location>
</feature>
<dbReference type="Pfam" id="PF00512">
    <property type="entry name" value="HisKA"/>
    <property type="match status" value="1"/>
</dbReference>
<comment type="cofactor">
    <cofactor evidence="2">
        <name>Mn(2+)</name>
        <dbReference type="ChEBI" id="CHEBI:29035"/>
    </cofactor>
</comment>
<evidence type="ECO:0000256" key="7">
    <source>
        <dbReference type="ARBA" id="ARBA00022553"/>
    </source>
</evidence>
<dbReference type="CDD" id="cd06225">
    <property type="entry name" value="HAMP"/>
    <property type="match status" value="1"/>
</dbReference>
<keyword evidence="17" id="KW-0902">Two-component regulatory system</keyword>
<evidence type="ECO:0000256" key="10">
    <source>
        <dbReference type="ARBA" id="ARBA00022741"/>
    </source>
</evidence>
<dbReference type="CDD" id="cd00075">
    <property type="entry name" value="HATPase"/>
    <property type="match status" value="1"/>
</dbReference>
<dbReference type="PANTHER" id="PTHR44936:SF9">
    <property type="entry name" value="SENSOR PROTEIN CREC"/>
    <property type="match status" value="1"/>
</dbReference>
<reference evidence="27" key="1">
    <citation type="journal article" date="2019" name="Int. J. Syst. Evol. Microbiol.">
        <title>The Global Catalogue of Microorganisms (GCM) 10K type strain sequencing project: providing services to taxonomists for standard genome sequencing and annotation.</title>
        <authorList>
            <consortium name="The Broad Institute Genomics Platform"/>
            <consortium name="The Broad Institute Genome Sequencing Center for Infectious Disease"/>
            <person name="Wu L."/>
            <person name="Ma J."/>
        </authorList>
    </citation>
    <scope>NUCLEOTIDE SEQUENCE [LARGE SCALE GENOMIC DNA]</scope>
    <source>
        <strain evidence="27">NBRC 105830</strain>
    </source>
</reference>
<keyword evidence="6" id="KW-1003">Cell membrane</keyword>
<dbReference type="InterPro" id="IPR036890">
    <property type="entry name" value="HATPase_C_sf"/>
</dbReference>
<keyword evidence="11" id="KW-0418">Kinase</keyword>
<evidence type="ECO:0000256" key="12">
    <source>
        <dbReference type="ARBA" id="ARBA00022801"/>
    </source>
</evidence>
<dbReference type="InterPro" id="IPR003660">
    <property type="entry name" value="HAMP_dom"/>
</dbReference>
<sequence length="857" mass="89130">MNPEPLAHVTSLKGKLAVVVGASILLATAVAGIGAEAGVPAWISLPVTVAFSVLVTGWLARGTTAPLRELTAATRAMATGDYSRRVPATSTGEVGELARAFNHMASDLATVDQQRRALVATVSHELRTPLAAQRAVLENLVDGIVPTDGPTLQAALAQAERLSDLVEDLLDLSRVDSGAAQLALAPVAVRELLDEAVEEARLSGREIEHQVTVEPADLTVTVDRARLAQVVANLLDNAGRHAPRGSVVTVAAQAEASADRWSLEVTDRGPGIPAGERATVFERFGAGTGAGAATGTGRTGLGLAIARWVCELHGGSIQVHDPRDGSSGARLRVELPRVPAEVDPALNAAPNGVAPVPNSSASAPSAGRTLQQMWPERRLPTQPGLLAASAAVGVLAAVVLPDNDPGLGVFLVLLSGGLVVLRARALPGRTPVWQVWVSVALCIGLGSLVVLRADPAVAFLAIVAACALVTTTLTGARTVVGIVAGGAAWVLSGLRGLPLLSRTLQSLSKRPAIWSLVRTAALTVLLVIVFGALFSSADAVFGSWAGALVPELDWSTFTVRSFVWFLVAGVVLAGCYLALNPPSLDELVPDPRRPVTRAWEWLVPMGALLVVFASFLLAQGAALFGGHDYVRRTTGLTYADYVHQGFAQLTVVTALTLAVVSIAARCAPVQDERGRLLTRVVLGALCVMTLAVVASAMHRMDLYQQAFGFTELRILVDAFDVWLGLLVVLVLVGGLRLRARWIPQAALVSGAAILLVVGALGPAALAARANLDRYDRTGKVDLPYLATLGHEAMPAVADSRLPLDAKRCLAAELAAGGSAGGMAWNLGRARGEAAAERIRAAAADLPAPSCTEVYSQP</sequence>
<evidence type="ECO:0000256" key="2">
    <source>
        <dbReference type="ARBA" id="ARBA00001936"/>
    </source>
</evidence>
<evidence type="ECO:0000313" key="26">
    <source>
        <dbReference type="EMBL" id="GMA21776.1"/>
    </source>
</evidence>
<feature type="domain" description="Histidine kinase" evidence="24">
    <location>
        <begin position="121"/>
        <end position="339"/>
    </location>
</feature>
<evidence type="ECO:0000313" key="27">
    <source>
        <dbReference type="Proteomes" id="UP001157109"/>
    </source>
</evidence>
<feature type="transmembrane region" description="Helical" evidence="23">
    <location>
        <begin position="714"/>
        <end position="733"/>
    </location>
</feature>
<keyword evidence="8" id="KW-0808">Transferase</keyword>
<dbReference type="Pfam" id="PF00672">
    <property type="entry name" value="HAMP"/>
    <property type="match status" value="1"/>
</dbReference>